<dbReference type="InterPro" id="IPR006675">
    <property type="entry name" value="HDIG_dom"/>
</dbReference>
<reference evidence="6" key="1">
    <citation type="journal article" date="2022" name="ISME J.">
        <title>Genetic and phylogenetic analysis of dissimilatory iodate-reducing bacteria identifies potential niches across the world's oceans.</title>
        <authorList>
            <person name="Reyes-Umana V."/>
            <person name="Henning Z."/>
            <person name="Lee K."/>
            <person name="Barnum T.P."/>
            <person name="Coates J.D."/>
        </authorList>
    </citation>
    <scope>NUCLEOTIDE SEQUENCE [LARGE SCALE GENOMIC DNA]</scope>
    <source>
        <strain evidence="6">IR12</strain>
    </source>
</reference>
<dbReference type="InterPro" id="IPR037522">
    <property type="entry name" value="HD_GYP_dom"/>
</dbReference>
<name>A0A944DAP9_DENI1</name>
<proteinExistence type="predicted"/>
<dbReference type="Proteomes" id="UP000694660">
    <property type="component" value="Unassembled WGS sequence"/>
</dbReference>
<feature type="compositionally biased region" description="Polar residues" evidence="2">
    <location>
        <begin position="363"/>
        <end position="378"/>
    </location>
</feature>
<evidence type="ECO:0000259" key="4">
    <source>
        <dbReference type="PROSITE" id="PS51832"/>
    </source>
</evidence>
<dbReference type="PANTHER" id="PTHR45228:SF4">
    <property type="entry name" value="LIPOPROTEIN"/>
    <property type="match status" value="1"/>
</dbReference>
<evidence type="ECO:0000313" key="6">
    <source>
        <dbReference type="Proteomes" id="UP000694660"/>
    </source>
</evidence>
<dbReference type="SMART" id="SM00448">
    <property type="entry name" value="REC"/>
    <property type="match status" value="1"/>
</dbReference>
<dbReference type="NCBIfam" id="TIGR00277">
    <property type="entry name" value="HDIG"/>
    <property type="match status" value="1"/>
</dbReference>
<dbReference type="SUPFAM" id="SSF109604">
    <property type="entry name" value="HD-domain/PDEase-like"/>
    <property type="match status" value="1"/>
</dbReference>
<feature type="domain" description="Response regulatory" evidence="3">
    <location>
        <begin position="6"/>
        <end position="122"/>
    </location>
</feature>
<organism evidence="5 6">
    <name type="scientific">Denitromonas iodatirespirans</name>
    <dbReference type="NCBI Taxonomy" id="2795389"/>
    <lineage>
        <taxon>Bacteria</taxon>
        <taxon>Pseudomonadati</taxon>
        <taxon>Pseudomonadota</taxon>
        <taxon>Betaproteobacteria</taxon>
        <taxon>Rhodocyclales</taxon>
        <taxon>Zoogloeaceae</taxon>
        <taxon>Denitromonas</taxon>
    </lineage>
</organism>
<dbReference type="InterPro" id="IPR001789">
    <property type="entry name" value="Sig_transdc_resp-reg_receiver"/>
</dbReference>
<comment type="caution">
    <text evidence="5">The sequence shown here is derived from an EMBL/GenBank/DDBJ whole genome shotgun (WGS) entry which is preliminary data.</text>
</comment>
<dbReference type="PROSITE" id="PS51832">
    <property type="entry name" value="HD_GYP"/>
    <property type="match status" value="1"/>
</dbReference>
<dbReference type="AlphaFoldDB" id="A0A944DAP9"/>
<dbReference type="PROSITE" id="PS50110">
    <property type="entry name" value="RESPONSE_REGULATORY"/>
    <property type="match status" value="1"/>
</dbReference>
<dbReference type="SMART" id="SM00471">
    <property type="entry name" value="HDc"/>
    <property type="match status" value="1"/>
</dbReference>
<dbReference type="Gene3D" id="1.10.3210.10">
    <property type="entry name" value="Hypothetical protein af1432"/>
    <property type="match status" value="1"/>
</dbReference>
<evidence type="ECO:0000259" key="3">
    <source>
        <dbReference type="PROSITE" id="PS50110"/>
    </source>
</evidence>
<dbReference type="RefSeq" id="WP_214363237.1">
    <property type="nucleotide sequence ID" value="NZ_JAEKFT010000027.1"/>
</dbReference>
<keyword evidence="6" id="KW-1185">Reference proteome</keyword>
<evidence type="ECO:0000313" key="5">
    <source>
        <dbReference type="EMBL" id="MBT0963300.1"/>
    </source>
</evidence>
<feature type="region of interest" description="Disordered" evidence="2">
    <location>
        <begin position="356"/>
        <end position="378"/>
    </location>
</feature>
<keyword evidence="1" id="KW-0597">Phosphoprotein</keyword>
<sequence>MRHKGEILAVDDTPASLRLLTDILRGEGYQVRSAISGELALGAAMRQPPELVLLDINMPGMDGFEVCTRLKQDERTRDLPVIFVSASAETGEKVKGLQIGAVDYVTKPFQREELLARVHTHLELYRLRHRLEDVVAERTHSLHQSELKLRKTLLDSVMAIAATVEMRDPYTAGHQRRVAEIGAAIARDLGMSEHRVEGLRLACVVHDVGKVKIPAEILNKPGRLSKLEFELIKNHAQDGYEVLKEIDFPWPIAQFVLQHHERLDGSGYPNGLKGEQILPESRILSVADVIEAMASHRPYRPGLGIEAALTEIEVNRGDLFDSEVVEVALNLFRHKGYQIDFSGRISTTWGPASCPPLAPTDAPSGSLSAASNTSPSPV</sequence>
<evidence type="ECO:0000256" key="2">
    <source>
        <dbReference type="SAM" id="MobiDB-lite"/>
    </source>
</evidence>
<dbReference type="CDD" id="cd00077">
    <property type="entry name" value="HDc"/>
    <property type="match status" value="1"/>
</dbReference>
<dbReference type="InterPro" id="IPR011006">
    <property type="entry name" value="CheY-like_superfamily"/>
</dbReference>
<dbReference type="PANTHER" id="PTHR45228">
    <property type="entry name" value="CYCLIC DI-GMP PHOSPHODIESTERASE TM_0186-RELATED"/>
    <property type="match status" value="1"/>
</dbReference>
<protein>
    <submittedName>
        <fullName evidence="5">Response regulator</fullName>
    </submittedName>
</protein>
<dbReference type="GO" id="GO:0008081">
    <property type="term" value="F:phosphoric diester hydrolase activity"/>
    <property type="evidence" value="ECO:0007669"/>
    <property type="project" value="UniProtKB-ARBA"/>
</dbReference>
<dbReference type="Gene3D" id="3.40.50.2300">
    <property type="match status" value="1"/>
</dbReference>
<feature type="modified residue" description="4-aspartylphosphate" evidence="1">
    <location>
        <position position="55"/>
    </location>
</feature>
<dbReference type="Pfam" id="PF00072">
    <property type="entry name" value="Response_reg"/>
    <property type="match status" value="1"/>
</dbReference>
<gene>
    <name evidence="5" type="ORF">I8J34_19120</name>
</gene>
<dbReference type="GO" id="GO:0000160">
    <property type="term" value="P:phosphorelay signal transduction system"/>
    <property type="evidence" value="ECO:0007669"/>
    <property type="project" value="InterPro"/>
</dbReference>
<dbReference type="InterPro" id="IPR003607">
    <property type="entry name" value="HD/PDEase_dom"/>
</dbReference>
<feature type="domain" description="HD-GYP" evidence="4">
    <location>
        <begin position="149"/>
        <end position="344"/>
    </location>
</feature>
<evidence type="ECO:0000256" key="1">
    <source>
        <dbReference type="PROSITE-ProRule" id="PRU00169"/>
    </source>
</evidence>
<accession>A0A944DAP9</accession>
<dbReference type="EMBL" id="JAEKFT010000027">
    <property type="protein sequence ID" value="MBT0963300.1"/>
    <property type="molecule type" value="Genomic_DNA"/>
</dbReference>
<dbReference type="Pfam" id="PF13487">
    <property type="entry name" value="HD_5"/>
    <property type="match status" value="1"/>
</dbReference>
<dbReference type="InterPro" id="IPR052020">
    <property type="entry name" value="Cyclic_di-GMP/3'3'-cGAMP_PDE"/>
</dbReference>
<dbReference type="SUPFAM" id="SSF52172">
    <property type="entry name" value="CheY-like"/>
    <property type="match status" value="1"/>
</dbReference>
<dbReference type="CDD" id="cd19920">
    <property type="entry name" value="REC_PA4781-like"/>
    <property type="match status" value="1"/>
</dbReference>